<protein>
    <submittedName>
        <fullName evidence="10">Serine protease 53</fullName>
    </submittedName>
</protein>
<evidence type="ECO:0000256" key="8">
    <source>
        <dbReference type="RuleBase" id="RU363034"/>
    </source>
</evidence>
<evidence type="ECO:0000259" key="9">
    <source>
        <dbReference type="PROSITE" id="PS50240"/>
    </source>
</evidence>
<dbReference type="FunFam" id="2.40.10.10:FF:000060">
    <property type="entry name" value="Acrosin"/>
    <property type="match status" value="1"/>
</dbReference>
<dbReference type="InterPro" id="IPR043504">
    <property type="entry name" value="Peptidase_S1_PA_chymotrypsin"/>
</dbReference>
<feature type="domain" description="Peptidase S1" evidence="9">
    <location>
        <begin position="169"/>
        <end position="413"/>
    </location>
</feature>
<dbReference type="SMART" id="SM00020">
    <property type="entry name" value="Tryp_SPc"/>
    <property type="match status" value="2"/>
</dbReference>
<dbReference type="InterPro" id="IPR001254">
    <property type="entry name" value="Trypsin_dom"/>
</dbReference>
<dbReference type="PROSITE" id="PS50240">
    <property type="entry name" value="TRYPSIN_DOM"/>
    <property type="match status" value="2"/>
</dbReference>
<evidence type="ECO:0000256" key="3">
    <source>
        <dbReference type="ARBA" id="ARBA00022729"/>
    </source>
</evidence>
<dbReference type="InterPro" id="IPR018114">
    <property type="entry name" value="TRYPSIN_HIS"/>
</dbReference>
<dbReference type="SUPFAM" id="SSF50494">
    <property type="entry name" value="Trypsin-like serine proteases"/>
    <property type="match status" value="2"/>
</dbReference>
<dbReference type="InterPro" id="IPR009003">
    <property type="entry name" value="Peptidase_S1_PA"/>
</dbReference>
<accession>H9GC99</accession>
<dbReference type="HOGENOM" id="CLU_004497_4_0_1"/>
<evidence type="ECO:0000256" key="6">
    <source>
        <dbReference type="ARBA" id="ARBA00023157"/>
    </source>
</evidence>
<dbReference type="GO" id="GO:0006508">
    <property type="term" value="P:proteolysis"/>
    <property type="evidence" value="ECO:0007669"/>
    <property type="project" value="UniProtKB-KW"/>
</dbReference>
<dbReference type="PROSITE" id="PS00135">
    <property type="entry name" value="TRYPSIN_SER"/>
    <property type="match status" value="1"/>
</dbReference>
<dbReference type="FunFam" id="2.40.10.10:FF:000437">
    <property type="match status" value="1"/>
</dbReference>
<dbReference type="Ensembl" id="ENSACAT00000007092.4">
    <property type="protein sequence ID" value="ENSACAP00000006941.4"/>
    <property type="gene ID" value="ENSACAG00000007085.4"/>
</dbReference>
<keyword evidence="4 8" id="KW-0378">Hydrolase</keyword>
<dbReference type="GO" id="GO:0005886">
    <property type="term" value="C:plasma membrane"/>
    <property type="evidence" value="ECO:0000318"/>
    <property type="project" value="GO_Central"/>
</dbReference>
<dbReference type="eggNOG" id="KOG3627">
    <property type="taxonomic scope" value="Eukaryota"/>
</dbReference>
<keyword evidence="11" id="KW-1185">Reference proteome</keyword>
<dbReference type="AlphaFoldDB" id="H9GC99"/>
<dbReference type="InterPro" id="IPR033116">
    <property type="entry name" value="TRYPSIN_SER"/>
</dbReference>
<sequence>MSTQAGADRQELTLSCGFELAISRSATQLSCQRFSQHKGLTHCATHKLVSKNNVITSNCESLLGSKEIKMTNCASNLHIQKNAILCKTYGVWKGGVTQAASSRHGPRMPIKLKTCREQIVTKGKSARMAGLERRFVSTGLLVLLVLLGFHQISSAPALSCGRQKLVPRMAGGINANRGEWPWQVSLQYRGQHICGGSLISNEWILTAAHCFFEVGTPINPADWKVVLGRLKLTGRETRGLESNVSTIIPHENYTHFEKGKDIALARLTKPVNYNRDISPVCLPKSNHRFAFGTQCWLSGWGDVATNVSLPNPMALQEIGMDLMTVDTCNCIYSNLRNRRIVNPALPGMVCAMTPDRQRGPCKGDSGGPLVCLENGYWFQAGIMSFSMGCGQFYGPTFLTETKSYASWIQQHVNGGTFANQIRPLPNTTDSYMCKGCGVLKKNMTGRGPWPWYVNLQYQGEHVCGGTLIAEDRILTAAQCFIGRQEAEGWEVLLGEQQENEKQKWQENRTLQSIEVHGAYIEAKEGYDIAIARLSRPVTFSDSIRAICAPYAKHQFPLGSTCWTRGRSIEPDASWQRGKGKLSPPGGVEVKLLGPKACNCAYNKTSEHGEEIPITSEMLCATPYKWTMRCEAGVGDPLVCNHNGVWFLAGISSFGKGCGTVIRPGVYTSVRAYDEWIMQNAWSAYYAVPKPPLPTASDEDTCLI</sequence>
<evidence type="ECO:0000256" key="5">
    <source>
        <dbReference type="ARBA" id="ARBA00022825"/>
    </source>
</evidence>
<evidence type="ECO:0000256" key="4">
    <source>
        <dbReference type="ARBA" id="ARBA00022801"/>
    </source>
</evidence>
<gene>
    <name evidence="10" type="primary">PRSS53</name>
</gene>
<dbReference type="Gene3D" id="2.40.10.10">
    <property type="entry name" value="Trypsin-like serine proteases"/>
    <property type="match status" value="3"/>
</dbReference>
<dbReference type="InterPro" id="IPR001314">
    <property type="entry name" value="Peptidase_S1A"/>
</dbReference>
<evidence type="ECO:0000256" key="2">
    <source>
        <dbReference type="ARBA" id="ARBA00022670"/>
    </source>
</evidence>
<dbReference type="GO" id="GO:0008236">
    <property type="term" value="F:serine-type peptidase activity"/>
    <property type="evidence" value="ECO:0000318"/>
    <property type="project" value="GO_Central"/>
</dbReference>
<proteinExistence type="inferred from homology"/>
<dbReference type="GO" id="GO:0035821">
    <property type="term" value="P:modulation of process of another organism"/>
    <property type="evidence" value="ECO:0007669"/>
    <property type="project" value="UniProtKB-ARBA"/>
</dbReference>
<keyword evidence="5 8" id="KW-0720">Serine protease</keyword>
<dbReference type="Pfam" id="PF00089">
    <property type="entry name" value="Trypsin"/>
    <property type="match status" value="2"/>
</dbReference>
<dbReference type="PROSITE" id="PS00134">
    <property type="entry name" value="TRYPSIN_HIS"/>
    <property type="match status" value="1"/>
</dbReference>
<dbReference type="GO" id="GO:0004252">
    <property type="term" value="F:serine-type endopeptidase activity"/>
    <property type="evidence" value="ECO:0007669"/>
    <property type="project" value="InterPro"/>
</dbReference>
<dbReference type="PRINTS" id="PR00722">
    <property type="entry name" value="CHYMOTRYPSIN"/>
</dbReference>
<feature type="domain" description="Peptidase S1" evidence="9">
    <location>
        <begin position="412"/>
        <end position="681"/>
    </location>
</feature>
<comment type="similarity">
    <text evidence="1">Belongs to the peptidase S1 family. Snake venom subfamily.</text>
</comment>
<reference evidence="10" key="1">
    <citation type="submission" date="2009-12" db="EMBL/GenBank/DDBJ databases">
        <title>The Genome Sequence of Anolis carolinensis (Green Anole Lizard).</title>
        <authorList>
            <consortium name="The Genome Sequencing Platform"/>
            <person name="Di Palma F."/>
            <person name="Alfoldi J."/>
            <person name="Heiman D."/>
            <person name="Young S."/>
            <person name="Grabherr M."/>
            <person name="Johnson J."/>
            <person name="Lander E.S."/>
            <person name="Lindblad-Toh K."/>
        </authorList>
    </citation>
    <scope>NUCLEOTIDE SEQUENCE [LARGE SCALE GENOMIC DNA]</scope>
    <source>
        <strain evidence="10">JBL SC #1</strain>
    </source>
</reference>
<dbReference type="InParanoid" id="H9GC99"/>
<dbReference type="GO" id="GO:0005576">
    <property type="term" value="C:extracellular region"/>
    <property type="evidence" value="ECO:0007669"/>
    <property type="project" value="UniProtKB-ARBA"/>
</dbReference>
<dbReference type="Proteomes" id="UP000001646">
    <property type="component" value="Unplaced"/>
</dbReference>
<keyword evidence="3" id="KW-0732">Signal</keyword>
<dbReference type="PANTHER" id="PTHR24253:SF159">
    <property type="entry name" value="SERINE PROTEASE 42"/>
    <property type="match status" value="1"/>
</dbReference>
<dbReference type="GeneTree" id="ENSGT00940000162122"/>
<dbReference type="FunFam" id="2.40.10.10:FF:000024">
    <property type="entry name" value="Serine protease 53"/>
    <property type="match status" value="1"/>
</dbReference>
<dbReference type="PANTHER" id="PTHR24253">
    <property type="entry name" value="TRANSMEMBRANE PROTEASE SERINE"/>
    <property type="match status" value="1"/>
</dbReference>
<dbReference type="CDD" id="cd00190">
    <property type="entry name" value="Tryp_SPc"/>
    <property type="match status" value="2"/>
</dbReference>
<keyword evidence="2 8" id="KW-0645">Protease</keyword>
<name>H9GC99_ANOCA</name>
<organism evidence="10 11">
    <name type="scientific">Anolis carolinensis</name>
    <name type="common">Green anole</name>
    <name type="synonym">American chameleon</name>
    <dbReference type="NCBI Taxonomy" id="28377"/>
    <lineage>
        <taxon>Eukaryota</taxon>
        <taxon>Metazoa</taxon>
        <taxon>Chordata</taxon>
        <taxon>Craniata</taxon>
        <taxon>Vertebrata</taxon>
        <taxon>Euteleostomi</taxon>
        <taxon>Lepidosauria</taxon>
        <taxon>Squamata</taxon>
        <taxon>Bifurcata</taxon>
        <taxon>Unidentata</taxon>
        <taxon>Episquamata</taxon>
        <taxon>Toxicofera</taxon>
        <taxon>Iguania</taxon>
        <taxon>Dactyloidae</taxon>
        <taxon>Anolis</taxon>
    </lineage>
</organism>
<dbReference type="Bgee" id="ENSACAG00000007085">
    <property type="expression patterns" value="Expressed in liver and 6 other cell types or tissues"/>
</dbReference>
<keyword evidence="6" id="KW-1015">Disulfide bond</keyword>
<evidence type="ECO:0000256" key="7">
    <source>
        <dbReference type="ARBA" id="ARBA00023180"/>
    </source>
</evidence>
<evidence type="ECO:0000256" key="1">
    <source>
        <dbReference type="ARBA" id="ARBA00009228"/>
    </source>
</evidence>
<reference evidence="10" key="2">
    <citation type="submission" date="2025-08" db="UniProtKB">
        <authorList>
            <consortium name="Ensembl"/>
        </authorList>
    </citation>
    <scope>IDENTIFICATION</scope>
</reference>
<evidence type="ECO:0000313" key="11">
    <source>
        <dbReference type="Proteomes" id="UP000001646"/>
    </source>
</evidence>
<evidence type="ECO:0000313" key="10">
    <source>
        <dbReference type="Ensembl" id="ENSACAP00000006941.4"/>
    </source>
</evidence>
<dbReference type="STRING" id="28377.ENSACAP00000006941"/>
<dbReference type="MEROPS" id="S01.414"/>
<keyword evidence="7" id="KW-0325">Glycoprotein</keyword>
<reference evidence="10" key="3">
    <citation type="submission" date="2025-09" db="UniProtKB">
        <authorList>
            <consortium name="Ensembl"/>
        </authorList>
    </citation>
    <scope>IDENTIFICATION</scope>
</reference>